<dbReference type="AlphaFoldDB" id="A0A9P0B1Q8"/>
<dbReference type="InterPro" id="IPR008996">
    <property type="entry name" value="IL1/FGF"/>
</dbReference>
<name>A0A9P0B1Q8_BRAAE</name>
<dbReference type="EMBL" id="OV121134">
    <property type="protein sequence ID" value="CAH0553238.1"/>
    <property type="molecule type" value="Genomic_DNA"/>
</dbReference>
<dbReference type="Gene3D" id="2.80.10.50">
    <property type="match status" value="1"/>
</dbReference>
<proteinExistence type="predicted"/>
<evidence type="ECO:0000313" key="2">
    <source>
        <dbReference type="Proteomes" id="UP001154078"/>
    </source>
</evidence>
<organism evidence="1 2">
    <name type="scientific">Brassicogethes aeneus</name>
    <name type="common">Rape pollen beetle</name>
    <name type="synonym">Meligethes aeneus</name>
    <dbReference type="NCBI Taxonomy" id="1431903"/>
    <lineage>
        <taxon>Eukaryota</taxon>
        <taxon>Metazoa</taxon>
        <taxon>Ecdysozoa</taxon>
        <taxon>Arthropoda</taxon>
        <taxon>Hexapoda</taxon>
        <taxon>Insecta</taxon>
        <taxon>Pterygota</taxon>
        <taxon>Neoptera</taxon>
        <taxon>Endopterygota</taxon>
        <taxon>Coleoptera</taxon>
        <taxon>Polyphaga</taxon>
        <taxon>Cucujiformia</taxon>
        <taxon>Nitidulidae</taxon>
        <taxon>Meligethinae</taxon>
        <taxon>Brassicogethes</taxon>
    </lineage>
</organism>
<sequence length="213" mass="25058">MHPYATRNTCKLFKRKSQPFILILIILIMVAKSKECHFKQIASVQLYHDISHGYLRVSEEKRIETSDTATVLFRVPIERKVALYDPQEQLFICRRPKGKMFVPRKLAYFNKHKKLCTFMENVSVIRPQSHIRYTNEINQTEVDLIINKNGKNPRKSFWKACKARHHKKRHSSCIYSSDFLVNHPIPNSCEHATKTFCAHAVDICEQLNINQLY</sequence>
<reference evidence="1" key="1">
    <citation type="submission" date="2021-12" db="EMBL/GenBank/DDBJ databases">
        <authorList>
            <person name="King R."/>
        </authorList>
    </citation>
    <scope>NUCLEOTIDE SEQUENCE</scope>
</reference>
<dbReference type="Proteomes" id="UP001154078">
    <property type="component" value="Chromosome 3"/>
</dbReference>
<dbReference type="SUPFAM" id="SSF50353">
    <property type="entry name" value="Cytokine"/>
    <property type="match status" value="1"/>
</dbReference>
<protein>
    <submittedName>
        <fullName evidence="1">Uncharacterized protein</fullName>
    </submittedName>
</protein>
<accession>A0A9P0B1Q8</accession>
<keyword evidence="2" id="KW-1185">Reference proteome</keyword>
<dbReference type="OrthoDB" id="10657936at2759"/>
<gene>
    <name evidence="1" type="ORF">MELIAE_LOCUS5294</name>
</gene>
<evidence type="ECO:0000313" key="1">
    <source>
        <dbReference type="EMBL" id="CAH0553238.1"/>
    </source>
</evidence>